<dbReference type="AlphaFoldDB" id="A0A3N0EYU0"/>
<dbReference type="OrthoDB" id="1425504at2"/>
<feature type="domain" description="Bacteriophage CI repressor N-terminal" evidence="1">
    <location>
        <begin position="20"/>
        <end position="80"/>
    </location>
</feature>
<gene>
    <name evidence="2" type="ORF">ED312_03175</name>
</gene>
<proteinExistence type="predicted"/>
<dbReference type="RefSeq" id="WP_123214558.1">
    <property type="nucleotide sequence ID" value="NZ_RJTM01000013.1"/>
</dbReference>
<dbReference type="EMBL" id="RJTM01000013">
    <property type="protein sequence ID" value="RNL93026.1"/>
    <property type="molecule type" value="Genomic_DNA"/>
</dbReference>
<protein>
    <recommendedName>
        <fullName evidence="1">Bacteriophage CI repressor N-terminal domain-containing protein</fullName>
    </recommendedName>
</protein>
<dbReference type="InterPro" id="IPR010982">
    <property type="entry name" value="Lambda_DNA-bd_dom_sf"/>
</dbReference>
<dbReference type="Gene3D" id="1.10.260.40">
    <property type="entry name" value="lambda repressor-like DNA-binding domains"/>
    <property type="match status" value="1"/>
</dbReference>
<dbReference type="CDD" id="cd06462">
    <property type="entry name" value="Peptidase_S24_S26"/>
    <property type="match status" value="1"/>
</dbReference>
<evidence type="ECO:0000259" key="1">
    <source>
        <dbReference type="Pfam" id="PF07022"/>
    </source>
</evidence>
<organism evidence="2 3">
    <name type="scientific">Sinomicrobium pectinilyticum</name>
    <dbReference type="NCBI Taxonomy" id="1084421"/>
    <lineage>
        <taxon>Bacteria</taxon>
        <taxon>Pseudomonadati</taxon>
        <taxon>Bacteroidota</taxon>
        <taxon>Flavobacteriia</taxon>
        <taxon>Flavobacteriales</taxon>
        <taxon>Flavobacteriaceae</taxon>
        <taxon>Sinomicrobium</taxon>
    </lineage>
</organism>
<dbReference type="GO" id="GO:0045892">
    <property type="term" value="P:negative regulation of DNA-templated transcription"/>
    <property type="evidence" value="ECO:0007669"/>
    <property type="project" value="InterPro"/>
</dbReference>
<evidence type="ECO:0000313" key="3">
    <source>
        <dbReference type="Proteomes" id="UP000267469"/>
    </source>
</evidence>
<evidence type="ECO:0000313" key="2">
    <source>
        <dbReference type="EMBL" id="RNL93026.1"/>
    </source>
</evidence>
<name>A0A3N0EYU0_SINP1</name>
<sequence length="237" mass="26845">MNTVLMPENSAKILTETTALLQRLKEHIGIRTDVELSDILGIKPNTLSTWKKRNTLDYKKVLTACYNYRLDINKLFFSQKALSLSEPNTKRGFLVVPREVYYPYVANLKDPLFINSLPRFDFPFISGKNLRAFQMVGSGMSPKLEDGDFVVGEYVKNINSIISGHIYVLISKVKGIFINRVESDPALPGFLHLVNDKKVISPQMRMATDEIVELWKVTSVFSLDFIEEQNGEGVPAP</sequence>
<dbReference type="Proteomes" id="UP000267469">
    <property type="component" value="Unassembled WGS sequence"/>
</dbReference>
<dbReference type="Pfam" id="PF07022">
    <property type="entry name" value="Phage_CI_repr"/>
    <property type="match status" value="1"/>
</dbReference>
<dbReference type="GO" id="GO:0003677">
    <property type="term" value="F:DNA binding"/>
    <property type="evidence" value="ECO:0007669"/>
    <property type="project" value="InterPro"/>
</dbReference>
<accession>A0A3N0EYU0</accession>
<comment type="caution">
    <text evidence="2">The sequence shown here is derived from an EMBL/GenBank/DDBJ whole genome shotgun (WGS) entry which is preliminary data.</text>
</comment>
<reference evidence="2 3" key="1">
    <citation type="submission" date="2018-10" db="EMBL/GenBank/DDBJ databases">
        <title>Sinomicrobium pectinilyticum sp. nov., a pectinase-producing bacterium isolated from alkaline and saline soil, and emended description of the genus Sinomicrobium.</title>
        <authorList>
            <person name="Cheng B."/>
            <person name="Li C."/>
            <person name="Lai Q."/>
            <person name="Du M."/>
            <person name="Shao Z."/>
            <person name="Xu P."/>
            <person name="Yang C."/>
        </authorList>
    </citation>
    <scope>NUCLEOTIDE SEQUENCE [LARGE SCALE GENOMIC DNA]</scope>
    <source>
        <strain evidence="2 3">5DNS001</strain>
    </source>
</reference>
<keyword evidence="3" id="KW-1185">Reference proteome</keyword>
<dbReference type="InterPro" id="IPR010744">
    <property type="entry name" value="Phage_CI_N"/>
</dbReference>